<protein>
    <submittedName>
        <fullName evidence="1">Uncharacterized protein</fullName>
    </submittedName>
</protein>
<gene>
    <name evidence="1" type="ORF">METZ01_LOCUS489231</name>
</gene>
<dbReference type="EMBL" id="UINC01212172">
    <property type="protein sequence ID" value="SVE36377.1"/>
    <property type="molecule type" value="Genomic_DNA"/>
</dbReference>
<dbReference type="AlphaFoldDB" id="A0A383CVM7"/>
<name>A0A383CVM7_9ZZZZ</name>
<reference evidence="1" key="1">
    <citation type="submission" date="2018-05" db="EMBL/GenBank/DDBJ databases">
        <authorList>
            <person name="Lanie J.A."/>
            <person name="Ng W.-L."/>
            <person name="Kazmierczak K.M."/>
            <person name="Andrzejewski T.M."/>
            <person name="Davidsen T.M."/>
            <person name="Wayne K.J."/>
            <person name="Tettelin H."/>
            <person name="Glass J.I."/>
            <person name="Rusch D."/>
            <person name="Podicherti R."/>
            <person name="Tsui H.-C.T."/>
            <person name="Winkler M.E."/>
        </authorList>
    </citation>
    <scope>NUCLEOTIDE SEQUENCE</scope>
</reference>
<evidence type="ECO:0000313" key="1">
    <source>
        <dbReference type="EMBL" id="SVE36377.1"/>
    </source>
</evidence>
<accession>A0A383CVM7</accession>
<sequence length="49" mass="5441">MAGAHRYIIAKSQLSLCYGPMNTYSILAIRTLLNIGNRRQLYTAADVVV</sequence>
<proteinExistence type="predicted"/>
<organism evidence="1">
    <name type="scientific">marine metagenome</name>
    <dbReference type="NCBI Taxonomy" id="408172"/>
    <lineage>
        <taxon>unclassified sequences</taxon>
        <taxon>metagenomes</taxon>
        <taxon>ecological metagenomes</taxon>
    </lineage>
</organism>